<dbReference type="Proteomes" id="UP000830115">
    <property type="component" value="Chromosome"/>
</dbReference>
<gene>
    <name evidence="1" type="ORF">K9S39_19655</name>
</gene>
<accession>A0ABY4M7X3</accession>
<dbReference type="EMBL" id="CP086322">
    <property type="protein sequence ID" value="UQA93788.1"/>
    <property type="molecule type" value="Genomic_DNA"/>
</dbReference>
<dbReference type="Gene3D" id="2.10.230.10">
    <property type="entry name" value="Heat shock protein DnaJ, cysteine-rich domain"/>
    <property type="match status" value="1"/>
</dbReference>
<dbReference type="SUPFAM" id="SSF57938">
    <property type="entry name" value="DnaJ/Hsp40 cysteine-rich domain"/>
    <property type="match status" value="1"/>
</dbReference>
<organism evidence="1 2">
    <name type="scientific">Streptomyces halobius</name>
    <dbReference type="NCBI Taxonomy" id="2879846"/>
    <lineage>
        <taxon>Bacteria</taxon>
        <taxon>Bacillati</taxon>
        <taxon>Actinomycetota</taxon>
        <taxon>Actinomycetes</taxon>
        <taxon>Kitasatosporales</taxon>
        <taxon>Streptomycetaceae</taxon>
        <taxon>Streptomyces</taxon>
    </lineage>
</organism>
<dbReference type="InterPro" id="IPR036410">
    <property type="entry name" value="HSP_DnaJ_Cys-rich_dom_sf"/>
</dbReference>
<keyword evidence="2" id="KW-1185">Reference proteome</keyword>
<evidence type="ECO:0008006" key="3">
    <source>
        <dbReference type="Google" id="ProtNLM"/>
    </source>
</evidence>
<evidence type="ECO:0000313" key="2">
    <source>
        <dbReference type="Proteomes" id="UP000830115"/>
    </source>
</evidence>
<protein>
    <recommendedName>
        <fullName evidence="3">Chaperone protein DnaJ</fullName>
    </recommendedName>
</protein>
<sequence length="80" mass="8520">MLTTPTVIDAYETLGITAPECDECEGVGAVTYFHGPYERERECDRCHGIGRSLPCPHCTDGTQPGTGETCATCDGYGSLC</sequence>
<dbReference type="RefSeq" id="WP_248864660.1">
    <property type="nucleotide sequence ID" value="NZ_CP086322.1"/>
</dbReference>
<reference evidence="1" key="1">
    <citation type="submission" date="2021-10" db="EMBL/GenBank/DDBJ databases">
        <title>Streptomyces nigrumlapis sp.nov.,an antimicrobial producing actinobacterium isolated from Black Gobi rocks.</title>
        <authorList>
            <person name="Wen Y."/>
            <person name="Zhang W."/>
            <person name="Liu X.G."/>
        </authorList>
    </citation>
    <scope>NUCLEOTIDE SEQUENCE</scope>
    <source>
        <strain evidence="1">ST13-2-2</strain>
    </source>
</reference>
<evidence type="ECO:0000313" key="1">
    <source>
        <dbReference type="EMBL" id="UQA93788.1"/>
    </source>
</evidence>
<proteinExistence type="predicted"/>
<name>A0ABY4M7X3_9ACTN</name>